<comment type="caution">
    <text evidence="2">The sequence shown here is derived from an EMBL/GenBank/DDBJ whole genome shotgun (WGS) entry which is preliminary data.</text>
</comment>
<dbReference type="PANTHER" id="PTHR42938">
    <property type="entry name" value="FORMATE DEHYDROGENASE 1"/>
    <property type="match status" value="1"/>
</dbReference>
<protein>
    <recommendedName>
        <fullName evidence="4">Erythronate-4-phosphate dehydrogenase family protein</fullName>
    </recommendedName>
</protein>
<evidence type="ECO:0000313" key="3">
    <source>
        <dbReference type="Proteomes" id="UP001318860"/>
    </source>
</evidence>
<evidence type="ECO:0008006" key="4">
    <source>
        <dbReference type="Google" id="ProtNLM"/>
    </source>
</evidence>
<sequence length="312" mass="34805">MENSYDSHSNGNITDRGLQIIRHSYQSSGRFSLSWFDIRVFYVRISNFTVDYSTPECLALNHIPLSPDTVLEVNGIRCSMDSEGISCILRRDRVDKKSEEATFVSTDSIRFTGSVKFEVFDKEDLVISGVLELSGTNGFTAESNNVAKKWSMNCESVISSGVGFLKGKQIMGAESLSPTIEVYVAGCFSGTPIILTKTLQVYNRKKPKKGMLDVIPEYDSSESHEEVASGHDLQVSDYKIYKPESEEEDYDSLYWRRTEYIEGEDGELSWFNAGVRVGVGIGLGICLGIGIGVGLLVRTYQTTTRTIKRRLV</sequence>
<evidence type="ECO:0000313" key="2">
    <source>
        <dbReference type="EMBL" id="KAK6115812.1"/>
    </source>
</evidence>
<dbReference type="PANTHER" id="PTHR42938:SF11">
    <property type="entry name" value="ERYTHRONATE-4-PHOSPHATE DEHYDROGENASE FAMILY PROTEIN"/>
    <property type="match status" value="1"/>
</dbReference>
<dbReference type="EMBL" id="JABTTQ020003506">
    <property type="protein sequence ID" value="KAK6115812.1"/>
    <property type="molecule type" value="Genomic_DNA"/>
</dbReference>
<gene>
    <name evidence="2" type="ORF">DH2020_008081</name>
</gene>
<accession>A0ABR0U0N9</accession>
<reference evidence="2 3" key="1">
    <citation type="journal article" date="2021" name="Comput. Struct. Biotechnol. J.">
        <title>De novo genome assembly of the potent medicinal plant Rehmannia glutinosa using nanopore technology.</title>
        <authorList>
            <person name="Ma L."/>
            <person name="Dong C."/>
            <person name="Song C."/>
            <person name="Wang X."/>
            <person name="Zheng X."/>
            <person name="Niu Y."/>
            <person name="Chen S."/>
            <person name="Feng W."/>
        </authorList>
    </citation>
    <scope>NUCLEOTIDE SEQUENCE [LARGE SCALE GENOMIC DNA]</scope>
    <source>
        <strain evidence="2">DH-2019</strain>
    </source>
</reference>
<evidence type="ECO:0000256" key="1">
    <source>
        <dbReference type="SAM" id="Phobius"/>
    </source>
</evidence>
<keyword evidence="1" id="KW-0812">Transmembrane</keyword>
<keyword evidence="3" id="KW-1185">Reference proteome</keyword>
<keyword evidence="1" id="KW-1133">Transmembrane helix</keyword>
<organism evidence="2 3">
    <name type="scientific">Rehmannia glutinosa</name>
    <name type="common">Chinese foxglove</name>
    <dbReference type="NCBI Taxonomy" id="99300"/>
    <lineage>
        <taxon>Eukaryota</taxon>
        <taxon>Viridiplantae</taxon>
        <taxon>Streptophyta</taxon>
        <taxon>Embryophyta</taxon>
        <taxon>Tracheophyta</taxon>
        <taxon>Spermatophyta</taxon>
        <taxon>Magnoliopsida</taxon>
        <taxon>eudicotyledons</taxon>
        <taxon>Gunneridae</taxon>
        <taxon>Pentapetalae</taxon>
        <taxon>asterids</taxon>
        <taxon>lamiids</taxon>
        <taxon>Lamiales</taxon>
        <taxon>Orobanchaceae</taxon>
        <taxon>Rehmannieae</taxon>
        <taxon>Rehmannia</taxon>
    </lineage>
</organism>
<dbReference type="Proteomes" id="UP001318860">
    <property type="component" value="Unassembled WGS sequence"/>
</dbReference>
<name>A0ABR0U0N9_REHGL</name>
<feature type="transmembrane region" description="Helical" evidence="1">
    <location>
        <begin position="277"/>
        <end position="300"/>
    </location>
</feature>
<proteinExistence type="predicted"/>
<keyword evidence="1" id="KW-0472">Membrane</keyword>